<dbReference type="EMBL" id="PVBT01000005">
    <property type="protein sequence ID" value="PRD51798.1"/>
    <property type="molecule type" value="Genomic_DNA"/>
</dbReference>
<proteinExistence type="predicted"/>
<dbReference type="AlphaFoldDB" id="A0A2S9JFT9"/>
<sequence>MPGYLIRTAIWLLIAAMLGLIVWLSGGNMLAERWWRGGLSVSGIVWQVDNATVDIAGNWQELGADHLLIQWSRVDDVSFAGKGQAGMKQPDWLRISREPWAKHVILGLAGYFDEKRARENALPLARESAALAKTSLPLSIGGYYFPVEVDPTWKEAPETMKAALALLPRPLWISVYDSANIGARPLANWLESWLPRDVGVFLQDGVGVEARSPATARKYADVLEKTLGRDRVKVIVEAFRPLSGGKFRAATAEELLPQIAAMQGYDIYLFDGPHYLGKDEVLKLARLMNRP</sequence>
<keyword evidence="1" id="KW-1133">Transmembrane helix</keyword>
<feature type="transmembrane region" description="Helical" evidence="1">
    <location>
        <begin position="6"/>
        <end position="26"/>
    </location>
</feature>
<organism evidence="2 3">
    <name type="scientific">Phyllobacterium myrsinacearum</name>
    <dbReference type="NCBI Taxonomy" id="28101"/>
    <lineage>
        <taxon>Bacteria</taxon>
        <taxon>Pseudomonadati</taxon>
        <taxon>Pseudomonadota</taxon>
        <taxon>Alphaproteobacteria</taxon>
        <taxon>Hyphomicrobiales</taxon>
        <taxon>Phyllobacteriaceae</taxon>
        <taxon>Phyllobacterium</taxon>
    </lineage>
</organism>
<evidence type="ECO:0000256" key="1">
    <source>
        <dbReference type="SAM" id="Phobius"/>
    </source>
</evidence>
<reference evidence="2 3" key="1">
    <citation type="submission" date="2018-02" db="EMBL/GenBank/DDBJ databases">
        <title>The draft genome of Phyllobacterium myrsinacearum DSM5892.</title>
        <authorList>
            <person name="Li L."/>
            <person name="Liu L."/>
            <person name="Zhang X."/>
            <person name="Wang T."/>
        </authorList>
    </citation>
    <scope>NUCLEOTIDE SEQUENCE [LARGE SCALE GENOMIC DNA]</scope>
    <source>
        <strain evidence="2 3">DSM 5892</strain>
    </source>
</reference>
<evidence type="ECO:0000313" key="3">
    <source>
        <dbReference type="Proteomes" id="UP000238563"/>
    </source>
</evidence>
<dbReference type="RefSeq" id="WP_105735356.1">
    <property type="nucleotide sequence ID" value="NZ_PVBT01000005.1"/>
</dbReference>
<gene>
    <name evidence="2" type="ORF">C5750_18340</name>
</gene>
<protein>
    <submittedName>
        <fullName evidence="2">Uncharacterized protein</fullName>
    </submittedName>
</protein>
<name>A0A2S9JFT9_9HYPH</name>
<dbReference type="OrthoDB" id="8445543at2"/>
<dbReference type="Proteomes" id="UP000238563">
    <property type="component" value="Unassembled WGS sequence"/>
</dbReference>
<evidence type="ECO:0000313" key="2">
    <source>
        <dbReference type="EMBL" id="PRD51798.1"/>
    </source>
</evidence>
<accession>A0A2S9JFT9</accession>
<keyword evidence="1" id="KW-0812">Transmembrane</keyword>
<keyword evidence="3" id="KW-1185">Reference proteome</keyword>
<keyword evidence="1" id="KW-0472">Membrane</keyword>
<comment type="caution">
    <text evidence="2">The sequence shown here is derived from an EMBL/GenBank/DDBJ whole genome shotgun (WGS) entry which is preliminary data.</text>
</comment>
<dbReference type="Gene3D" id="3.20.20.80">
    <property type="entry name" value="Glycosidases"/>
    <property type="match status" value="1"/>
</dbReference>